<organism evidence="7 8">
    <name type="scientific">Smittium megazygosporum</name>
    <dbReference type="NCBI Taxonomy" id="133381"/>
    <lineage>
        <taxon>Eukaryota</taxon>
        <taxon>Fungi</taxon>
        <taxon>Fungi incertae sedis</taxon>
        <taxon>Zoopagomycota</taxon>
        <taxon>Kickxellomycotina</taxon>
        <taxon>Harpellomycetes</taxon>
        <taxon>Harpellales</taxon>
        <taxon>Legeriomycetaceae</taxon>
        <taxon>Smittium</taxon>
    </lineage>
</organism>
<evidence type="ECO:0000256" key="3">
    <source>
        <dbReference type="SAM" id="MobiDB-lite"/>
    </source>
</evidence>
<dbReference type="InterPro" id="IPR029021">
    <property type="entry name" value="Prot-tyrosine_phosphatase-like"/>
</dbReference>
<dbReference type="Gene3D" id="3.40.250.10">
    <property type="entry name" value="Rhodanese-like domain"/>
    <property type="match status" value="1"/>
</dbReference>
<dbReference type="InterPro" id="IPR016130">
    <property type="entry name" value="Tyr_Pase_AS"/>
</dbReference>
<dbReference type="PROSITE" id="PS50206">
    <property type="entry name" value="RHODANESE_3"/>
    <property type="match status" value="1"/>
</dbReference>
<dbReference type="EC" id="3.1.3.48" evidence="2"/>
<comment type="similarity">
    <text evidence="1">Belongs to the protein-tyrosine phosphatase family. Non-receptor class subfamily.</text>
</comment>
<dbReference type="PANTHER" id="PTHR19134:SF449">
    <property type="entry name" value="TYROSINE-PROTEIN PHOSPHATASE 1"/>
    <property type="match status" value="1"/>
</dbReference>
<dbReference type="PRINTS" id="PR00700">
    <property type="entry name" value="PRTYPHPHTASE"/>
</dbReference>
<dbReference type="Gene3D" id="3.90.190.10">
    <property type="entry name" value="Protein tyrosine phosphatase superfamily"/>
    <property type="match status" value="1"/>
</dbReference>
<gene>
    <name evidence="7" type="ORF">BB560_004640</name>
</gene>
<dbReference type="PROSITE" id="PS50055">
    <property type="entry name" value="TYR_PHOSPHATASE_PTP"/>
    <property type="match status" value="1"/>
</dbReference>
<feature type="non-terminal residue" evidence="7">
    <location>
        <position position="1"/>
    </location>
</feature>
<comment type="caution">
    <text evidence="7">The sequence shown here is derived from an EMBL/GenBank/DDBJ whole genome shotgun (WGS) entry which is preliminary data.</text>
</comment>
<feature type="region of interest" description="Disordered" evidence="3">
    <location>
        <begin position="1133"/>
        <end position="1164"/>
    </location>
</feature>
<proteinExistence type="inferred from homology"/>
<evidence type="ECO:0000259" key="5">
    <source>
        <dbReference type="PROSITE" id="PS50056"/>
    </source>
</evidence>
<dbReference type="SMART" id="SM00404">
    <property type="entry name" value="PTPc_motif"/>
    <property type="match status" value="1"/>
</dbReference>
<feature type="domain" description="Rhodanese" evidence="6">
    <location>
        <begin position="342"/>
        <end position="461"/>
    </location>
</feature>
<dbReference type="InterPro" id="IPR001763">
    <property type="entry name" value="Rhodanese-like_dom"/>
</dbReference>
<dbReference type="InterPro" id="IPR000242">
    <property type="entry name" value="PTP_cat"/>
</dbReference>
<dbReference type="CDD" id="cd18533">
    <property type="entry name" value="PTP_fungal"/>
    <property type="match status" value="1"/>
</dbReference>
<dbReference type="SMART" id="SM00194">
    <property type="entry name" value="PTPc"/>
    <property type="match status" value="1"/>
</dbReference>
<dbReference type="InterPro" id="IPR003595">
    <property type="entry name" value="Tyr_Pase_cat"/>
</dbReference>
<feature type="compositionally biased region" description="Polar residues" evidence="3">
    <location>
        <begin position="1154"/>
        <end position="1164"/>
    </location>
</feature>
<evidence type="ECO:0000259" key="4">
    <source>
        <dbReference type="PROSITE" id="PS50055"/>
    </source>
</evidence>
<dbReference type="Pfam" id="PF00102">
    <property type="entry name" value="Y_phosphatase"/>
    <property type="match status" value="1"/>
</dbReference>
<dbReference type="SUPFAM" id="SSF52799">
    <property type="entry name" value="(Phosphotyrosine protein) phosphatases II"/>
    <property type="match status" value="1"/>
</dbReference>
<dbReference type="PROSITE" id="PS50056">
    <property type="entry name" value="TYR_PHOSPHATASE_2"/>
    <property type="match status" value="1"/>
</dbReference>
<dbReference type="InterPro" id="IPR000387">
    <property type="entry name" value="Tyr_Pase_dom"/>
</dbReference>
<evidence type="ECO:0000256" key="2">
    <source>
        <dbReference type="ARBA" id="ARBA00013064"/>
    </source>
</evidence>
<keyword evidence="8" id="KW-1185">Reference proteome</keyword>
<feature type="domain" description="Tyrosine-protein phosphatase" evidence="4">
    <location>
        <begin position="583"/>
        <end position="842"/>
    </location>
</feature>
<feature type="compositionally biased region" description="Polar residues" evidence="3">
    <location>
        <begin position="1133"/>
        <end position="1145"/>
    </location>
</feature>
<evidence type="ECO:0000313" key="7">
    <source>
        <dbReference type="EMBL" id="PVV00959.1"/>
    </source>
</evidence>
<feature type="compositionally biased region" description="Polar residues" evidence="3">
    <location>
        <begin position="201"/>
        <end position="219"/>
    </location>
</feature>
<dbReference type="EMBL" id="MBFS01001478">
    <property type="protein sequence ID" value="PVV00959.1"/>
    <property type="molecule type" value="Genomic_DNA"/>
</dbReference>
<evidence type="ECO:0000313" key="8">
    <source>
        <dbReference type="Proteomes" id="UP000245609"/>
    </source>
</evidence>
<dbReference type="PANTHER" id="PTHR19134">
    <property type="entry name" value="RECEPTOR-TYPE TYROSINE-PROTEIN PHOSPHATASE"/>
    <property type="match status" value="1"/>
</dbReference>
<evidence type="ECO:0000259" key="6">
    <source>
        <dbReference type="PROSITE" id="PS50206"/>
    </source>
</evidence>
<feature type="domain" description="Tyrosine specific protein phosphatases" evidence="5">
    <location>
        <begin position="747"/>
        <end position="833"/>
    </location>
</feature>
<feature type="region of interest" description="Disordered" evidence="3">
    <location>
        <begin position="172"/>
        <end position="239"/>
    </location>
</feature>
<dbReference type="OrthoDB" id="6058203at2759"/>
<evidence type="ECO:0000256" key="1">
    <source>
        <dbReference type="ARBA" id="ARBA00009649"/>
    </source>
</evidence>
<protein>
    <recommendedName>
        <fullName evidence="2">protein-tyrosine-phosphatase</fullName>
        <ecNumber evidence="2">3.1.3.48</ecNumber>
    </recommendedName>
</protein>
<feature type="region of interest" description="Disordered" evidence="3">
    <location>
        <begin position="465"/>
        <end position="485"/>
    </location>
</feature>
<dbReference type="SUPFAM" id="SSF52821">
    <property type="entry name" value="Rhodanese/Cell cycle control phosphatase"/>
    <property type="match status" value="1"/>
</dbReference>
<dbReference type="InterPro" id="IPR036873">
    <property type="entry name" value="Rhodanese-like_dom_sf"/>
</dbReference>
<dbReference type="STRING" id="133381.A0A2T9Z8N8"/>
<reference evidence="7 8" key="1">
    <citation type="journal article" date="2018" name="MBio">
        <title>Comparative Genomics Reveals the Core Gene Toolbox for the Fungus-Insect Symbiosis.</title>
        <authorList>
            <person name="Wang Y."/>
            <person name="Stata M."/>
            <person name="Wang W."/>
            <person name="Stajich J.E."/>
            <person name="White M.M."/>
            <person name="Moncalvo J.M."/>
        </authorList>
    </citation>
    <scope>NUCLEOTIDE SEQUENCE [LARGE SCALE GENOMIC DNA]</scope>
    <source>
        <strain evidence="7 8">SC-DP-2</strain>
    </source>
</reference>
<feature type="compositionally biased region" description="Low complexity" evidence="3">
    <location>
        <begin position="185"/>
        <end position="200"/>
    </location>
</feature>
<dbReference type="GO" id="GO:0004725">
    <property type="term" value="F:protein tyrosine phosphatase activity"/>
    <property type="evidence" value="ECO:0007669"/>
    <property type="project" value="UniProtKB-EC"/>
</dbReference>
<dbReference type="InterPro" id="IPR050348">
    <property type="entry name" value="Protein-Tyr_Phosphatase"/>
</dbReference>
<accession>A0A2T9Z8N8</accession>
<dbReference type="Proteomes" id="UP000245609">
    <property type="component" value="Unassembled WGS sequence"/>
</dbReference>
<dbReference type="PROSITE" id="PS00383">
    <property type="entry name" value="TYR_PHOSPHATASE_1"/>
    <property type="match status" value="1"/>
</dbReference>
<sequence>IDNFIPFTTMQQNKPRSKKFNFFKSKISKVSFFKKKLHLKKSSKEPESELGSDSGYVFMSDLDDSDSYIKYNTLNHNVSIESFAFKSPADNSIQLPNSNFPINNDLSKILNHYESSITDIYATNTISSAFQNNFSIIAKPQPSPTSRSIPTFSSPKHKNSFELYKSLKVSPNNSVPFPPNPTDLNSPITSNSKTNTNTNSPQVLLSPIQNSFSEPSIRSNHSKHSGHIPPSKNDSISLSRTSKNSFLLRKQELDLKNSSHLSENNLSFSSSKLEKSFSRISPKDASKLIEQHIGFLYAQNHLFDFSHPSTSPFNTENPLSNSSPNLDSVNLSQSAFDSLKNDLFSLIIIDTRSLADYNLGHIIGAIPFENLSKSEIDFSNVLKSFNDSISNSLPKSSPMNTESTDYFMTPVQQKMLIYGYSFSDTKFPSILNLIRANSSRKIYFLTSSFEKFANRFPHLCSFSNTSVRSSQPRSKNVSQSTSSHTRLTQNSDYIDSLGLTPTTDFLNTPIASKKIKLSSYKIPNWLLDRSFESLNEFSMSLNYFSKLENAEKKRIKSALSRSGKRSPSSKKYSFDSSFNRFLQNRYPNILPYDHSRVLIGSQGYGNDYINASNVGLPNGPQYIVTQGPMKSTVSDFWLMVWEKKVGVIVMLGDLIENNQEKSYQYWPKSFSTWGRYRLKEQKNQPQYNAMISVRLEAETEDCNFPDIKVRLFRVRLTIRGIVVSKARLITQIHYKGWADNQSPPNSHTFLRAIYLSSHALGYTTFNPSEDQQIVVHCSAGCGRSGVFCTVDTALRLKKGNNPVVTENFDPLYSIVSSMRRQRMGIVQNLDQFIFCYQAILQAFSDTTLMYPHLDVLSVSVEQLKLVSRWNLLRSKIYPPDSAHMVWIMVAFMEIASELRIIKSFSQSKHQQKISLSTPRLSQGLERPSSTFGYSTMEPKKSIYNLFPQSNSKSSITNNGSTFLQDFSIHDEHVITPKEMYSLSTNVSKSQINHLTEAQLNSKHQKNKLFPLLKKSHNFAGTFDRSGYKFSSKKDELILKHNSTIPYHDPSDFFNSNEINDLKIAQDTIKDLLSDKELITLSKNHQKMEKSSEYSQGFEGKCDPLESKIDEISLKKTFLGPKIPLTINTDISNQTFSKFPDTNESTTNDHKSSPAPGSSNSNRNFITPQKTQILFDSAATVNTAPKSNPLFNWHSKKTNKLHVSKLKINTFDFPATAQPRNEIRSAILNDYRLETPSANHSFNRYNLGNIYPKTKLGPTRVFSNKETSTFSDKNYFKDQVLKLELGNRISSIPTSSSFANEINTNSIDYGYQFNKNQSDSKKIAKSNPHLEPFPDIAFPPDYVQGSATTIIPTKKLNTSFEGGFNLKYPPQSAKSGEIYTATSDELRAVPLKSDPTLLNTDKDSYLLYSPSLKNPELSSQVFEENLIRPNLFDSPSSTKSTLPKEKPIVLNTLQFLKKQSKTKSEILDPKSHRYFDMKPQLNKSATDIKITIKNSFKSKGESSIFISPGPIGTLPLQDIIYDTEFKEKIRPNHSRKTSSVEVGIEFPKLKTSAEFFPFLHSPDE</sequence>
<name>A0A2T9Z8N8_9FUNG</name>